<evidence type="ECO:0000313" key="2">
    <source>
        <dbReference type="EMBL" id="GEU37796.1"/>
    </source>
</evidence>
<dbReference type="AlphaFoldDB" id="A0A6L2JLF3"/>
<organism evidence="2">
    <name type="scientific">Tanacetum cinerariifolium</name>
    <name type="common">Dalmatian daisy</name>
    <name type="synonym">Chrysanthemum cinerariifolium</name>
    <dbReference type="NCBI Taxonomy" id="118510"/>
    <lineage>
        <taxon>Eukaryota</taxon>
        <taxon>Viridiplantae</taxon>
        <taxon>Streptophyta</taxon>
        <taxon>Embryophyta</taxon>
        <taxon>Tracheophyta</taxon>
        <taxon>Spermatophyta</taxon>
        <taxon>Magnoliopsida</taxon>
        <taxon>eudicotyledons</taxon>
        <taxon>Gunneridae</taxon>
        <taxon>Pentapetalae</taxon>
        <taxon>asterids</taxon>
        <taxon>campanulids</taxon>
        <taxon>Asterales</taxon>
        <taxon>Asteraceae</taxon>
        <taxon>Asteroideae</taxon>
        <taxon>Anthemideae</taxon>
        <taxon>Anthemidinae</taxon>
        <taxon>Tanacetum</taxon>
    </lineage>
</organism>
<accession>A0A6L2JLF3</accession>
<feature type="region of interest" description="Disordered" evidence="1">
    <location>
        <begin position="108"/>
        <end position="175"/>
    </location>
</feature>
<comment type="caution">
    <text evidence="2">The sequence shown here is derived from an EMBL/GenBank/DDBJ whole genome shotgun (WGS) entry which is preliminary data.</text>
</comment>
<feature type="compositionally biased region" description="Pro residues" evidence="1">
    <location>
        <begin position="122"/>
        <end position="175"/>
    </location>
</feature>
<dbReference type="EMBL" id="BKCJ010000973">
    <property type="protein sequence ID" value="GEU37796.1"/>
    <property type="molecule type" value="Genomic_DNA"/>
</dbReference>
<name>A0A6L2JLF3_TANCI</name>
<gene>
    <name evidence="2" type="ORF">Tci_009774</name>
</gene>
<evidence type="ECO:0008006" key="3">
    <source>
        <dbReference type="Google" id="ProtNLM"/>
    </source>
</evidence>
<protein>
    <recommendedName>
        <fullName evidence="3">Xylulose kinase-1</fullName>
    </recommendedName>
</protein>
<evidence type="ECO:0000256" key="1">
    <source>
        <dbReference type="SAM" id="MobiDB-lite"/>
    </source>
</evidence>
<proteinExistence type="predicted"/>
<reference evidence="2" key="1">
    <citation type="journal article" date="2019" name="Sci. Rep.">
        <title>Draft genome of Tanacetum cinerariifolium, the natural source of mosquito coil.</title>
        <authorList>
            <person name="Yamashiro T."/>
            <person name="Shiraishi A."/>
            <person name="Satake H."/>
            <person name="Nakayama K."/>
        </authorList>
    </citation>
    <scope>NUCLEOTIDE SEQUENCE</scope>
</reference>
<sequence length="175" mass="19347">MVNPPIYVLCIKQFWASVLVKKTNDVVKLEALIHRKKVVVTEDTIRQDLRLDVADDVECLPNDEIFAELACMGCEKPPPKLTFYKAFSLFNERVKTPLFDTMLVQPQADAENEDENKVPTAPTSPSPTHEPLPPPKAQPPKSPSPTHEPLPPPQAYPATSPSPPQPRPALPSSTP</sequence>